<evidence type="ECO:0000256" key="1">
    <source>
        <dbReference type="ARBA" id="ARBA00022723"/>
    </source>
</evidence>
<organism evidence="6 7">
    <name type="scientific">Drosophila navojoa</name>
    <name type="common">Fruit fly</name>
    <dbReference type="NCBI Taxonomy" id="7232"/>
    <lineage>
        <taxon>Eukaryota</taxon>
        <taxon>Metazoa</taxon>
        <taxon>Ecdysozoa</taxon>
        <taxon>Arthropoda</taxon>
        <taxon>Hexapoda</taxon>
        <taxon>Insecta</taxon>
        <taxon>Pterygota</taxon>
        <taxon>Neoptera</taxon>
        <taxon>Endopterygota</taxon>
        <taxon>Diptera</taxon>
        <taxon>Brachycera</taxon>
        <taxon>Muscomorpha</taxon>
        <taxon>Ephydroidea</taxon>
        <taxon>Drosophilidae</taxon>
        <taxon>Drosophila</taxon>
    </lineage>
</organism>
<reference evidence="6 7" key="1">
    <citation type="journal article" date="2019" name="J. Hered.">
        <title>An Improved Genome Assembly for Drosophila navojoa, the Basal Species in the mojavensis Cluster.</title>
        <authorList>
            <person name="Vanderlinde T."/>
            <person name="Dupim E.G."/>
            <person name="Nazario-Yepiz N.O."/>
            <person name="Carvalho A.B."/>
        </authorList>
    </citation>
    <scope>NUCLEOTIDE SEQUENCE [LARGE SCALE GENOMIC DNA]</scope>
    <source>
        <strain evidence="6">Navoj_Jal97</strain>
        <tissue evidence="6">Whole organism</tissue>
    </source>
</reference>
<evidence type="ECO:0000313" key="7">
    <source>
        <dbReference type="Proteomes" id="UP000295192"/>
    </source>
</evidence>
<gene>
    <name evidence="6" type="ORF">AWZ03_003438</name>
</gene>
<dbReference type="Gene3D" id="6.10.140.2220">
    <property type="match status" value="1"/>
</dbReference>
<keyword evidence="2 4" id="KW-0863">Zinc-finger</keyword>
<dbReference type="OrthoDB" id="443682at2759"/>
<feature type="domain" description="MYND-type" evidence="5">
    <location>
        <begin position="128"/>
        <end position="164"/>
    </location>
</feature>
<dbReference type="PROSITE" id="PS50865">
    <property type="entry name" value="ZF_MYND_2"/>
    <property type="match status" value="1"/>
</dbReference>
<evidence type="ECO:0000256" key="2">
    <source>
        <dbReference type="ARBA" id="ARBA00022771"/>
    </source>
</evidence>
<dbReference type="Pfam" id="PF01753">
    <property type="entry name" value="zf-MYND"/>
    <property type="match status" value="1"/>
</dbReference>
<keyword evidence="7" id="KW-1185">Reference proteome</keyword>
<dbReference type="Pfam" id="PF04194">
    <property type="entry name" value="PDCD2_C"/>
    <property type="match status" value="1"/>
</dbReference>
<evidence type="ECO:0000259" key="5">
    <source>
        <dbReference type="PROSITE" id="PS50865"/>
    </source>
</evidence>
<dbReference type="PANTHER" id="PTHR12298">
    <property type="entry name" value="PCDC2 PROGRAMMED CELL DEATH PROTEIN 2 -RELATED"/>
    <property type="match status" value="1"/>
</dbReference>
<dbReference type="InterPro" id="IPR007320">
    <property type="entry name" value="PDCD2_C"/>
</dbReference>
<proteinExistence type="predicted"/>
<accession>A0A484BPS5</accession>
<evidence type="ECO:0000256" key="3">
    <source>
        <dbReference type="ARBA" id="ARBA00022833"/>
    </source>
</evidence>
<name>A0A484BPS5_DRONA</name>
<dbReference type="InterPro" id="IPR002893">
    <property type="entry name" value="Znf_MYND"/>
</dbReference>
<dbReference type="GO" id="GO:0005737">
    <property type="term" value="C:cytoplasm"/>
    <property type="evidence" value="ECO:0007669"/>
    <property type="project" value="InterPro"/>
</dbReference>
<dbReference type="KEGG" id="dnv:108653927"/>
<keyword evidence="1" id="KW-0479">Metal-binding</keyword>
<dbReference type="OMA" id="HQVIRYS"/>
<sequence length="352" mass="39543">MDFDLGFAEEPNNAAWLSNRYFPSKLGGQPAWLELDTMPSIAQLQCKQCHSQKAFLCQLYAAFDDEYNFHRTIYVFLCRNAECQQTNKAENFTVLRSQLPLKNKFYSEEEPSEDGQPLPPIASSRKLCAACGCLAPLACSRCKSINYCSSSHQRAHWKQHKPSCATGQSAHPSTPLSEIEFPLYEIVMERESTSESAVKDEQACLAEYEELSARGQTGELRDVSEKELDKYFGSAAAMEDKAFQSFKKRIAAEPEQIVRYKRQGEPLWIANVKDTIESQLQELPNCSQCGGPRQFEFQLMPQMLTLLKDENLDWGVLAIYTCASSCPISGYVEEHLIKQDIVGPAAAAEEVA</sequence>
<dbReference type="GO" id="GO:0008270">
    <property type="term" value="F:zinc ion binding"/>
    <property type="evidence" value="ECO:0007669"/>
    <property type="project" value="UniProtKB-KW"/>
</dbReference>
<dbReference type="GO" id="GO:0005634">
    <property type="term" value="C:nucleus"/>
    <property type="evidence" value="ECO:0007669"/>
    <property type="project" value="TreeGrafter"/>
</dbReference>
<dbReference type="STRING" id="7232.A0A484BPS5"/>
<dbReference type="SUPFAM" id="SSF144232">
    <property type="entry name" value="HIT/MYND zinc finger-like"/>
    <property type="match status" value="1"/>
</dbReference>
<dbReference type="PANTHER" id="PTHR12298:SF4">
    <property type="entry name" value="PROGRAMMED CELL DEATH PROTEIN 2"/>
    <property type="match status" value="1"/>
</dbReference>
<evidence type="ECO:0000256" key="4">
    <source>
        <dbReference type="PROSITE-ProRule" id="PRU00134"/>
    </source>
</evidence>
<evidence type="ECO:0000313" key="6">
    <source>
        <dbReference type="EMBL" id="TDG50222.1"/>
    </source>
</evidence>
<protein>
    <recommendedName>
        <fullName evidence="5">MYND-type domain-containing protein</fullName>
    </recommendedName>
</protein>
<comment type="caution">
    <text evidence="6">The sequence shown here is derived from an EMBL/GenBank/DDBJ whole genome shotgun (WGS) entry which is preliminary data.</text>
</comment>
<dbReference type="PROSITE" id="PS01360">
    <property type="entry name" value="ZF_MYND_1"/>
    <property type="match status" value="1"/>
</dbReference>
<keyword evidence="3" id="KW-0862">Zinc</keyword>
<dbReference type="EMBL" id="LSRL02000017">
    <property type="protein sequence ID" value="TDG50222.1"/>
    <property type="molecule type" value="Genomic_DNA"/>
</dbReference>
<dbReference type="Proteomes" id="UP000295192">
    <property type="component" value="Unassembled WGS sequence"/>
</dbReference>
<dbReference type="AlphaFoldDB" id="A0A484BPS5"/>